<dbReference type="AlphaFoldDB" id="A0ABD0YJS7"/>
<keyword evidence="3" id="KW-1185">Reference proteome</keyword>
<protein>
    <submittedName>
        <fullName evidence="2">Uncharacterized protein</fullName>
    </submittedName>
</protein>
<proteinExistence type="predicted"/>
<reference evidence="2 3" key="1">
    <citation type="submission" date="2024-07" db="EMBL/GenBank/DDBJ databases">
        <title>Chromosome-level genome assembly of the water stick insect Ranatra chinensis (Heteroptera: Nepidae).</title>
        <authorList>
            <person name="Liu X."/>
        </authorList>
    </citation>
    <scope>NUCLEOTIDE SEQUENCE [LARGE SCALE GENOMIC DNA]</scope>
    <source>
        <strain evidence="2">Cailab_2021Rc</strain>
        <tissue evidence="2">Muscle</tissue>
    </source>
</reference>
<feature type="coiled-coil region" evidence="1">
    <location>
        <begin position="38"/>
        <end position="110"/>
    </location>
</feature>
<evidence type="ECO:0000313" key="2">
    <source>
        <dbReference type="EMBL" id="KAL1131531.1"/>
    </source>
</evidence>
<accession>A0ABD0YJS7</accession>
<keyword evidence="1" id="KW-0175">Coiled coil</keyword>
<sequence length="134" mass="15303">MAPCKNLQDLARQFEQDFPVGEFALPECSGTEDSSCHLDDIASEMGELESQLDSILREESELKCQQTKLEANIKKLESSLNEKVDWKKQLRELKKRKTKAEARLSQNDVDFMASIQIGPAILPDVMYYLDKHLV</sequence>
<evidence type="ECO:0000256" key="1">
    <source>
        <dbReference type="SAM" id="Coils"/>
    </source>
</evidence>
<name>A0ABD0YJS7_9HEMI</name>
<gene>
    <name evidence="2" type="ORF">AAG570_011148</name>
</gene>
<dbReference type="EMBL" id="JBFDAA010000006">
    <property type="protein sequence ID" value="KAL1131531.1"/>
    <property type="molecule type" value="Genomic_DNA"/>
</dbReference>
<organism evidence="2 3">
    <name type="scientific">Ranatra chinensis</name>
    <dbReference type="NCBI Taxonomy" id="642074"/>
    <lineage>
        <taxon>Eukaryota</taxon>
        <taxon>Metazoa</taxon>
        <taxon>Ecdysozoa</taxon>
        <taxon>Arthropoda</taxon>
        <taxon>Hexapoda</taxon>
        <taxon>Insecta</taxon>
        <taxon>Pterygota</taxon>
        <taxon>Neoptera</taxon>
        <taxon>Paraneoptera</taxon>
        <taxon>Hemiptera</taxon>
        <taxon>Heteroptera</taxon>
        <taxon>Panheteroptera</taxon>
        <taxon>Nepomorpha</taxon>
        <taxon>Nepidae</taxon>
        <taxon>Ranatrinae</taxon>
        <taxon>Ranatra</taxon>
    </lineage>
</organism>
<evidence type="ECO:0000313" key="3">
    <source>
        <dbReference type="Proteomes" id="UP001558652"/>
    </source>
</evidence>
<comment type="caution">
    <text evidence="2">The sequence shown here is derived from an EMBL/GenBank/DDBJ whole genome shotgun (WGS) entry which is preliminary data.</text>
</comment>
<dbReference type="Proteomes" id="UP001558652">
    <property type="component" value="Unassembled WGS sequence"/>
</dbReference>